<evidence type="ECO:0000313" key="5">
    <source>
        <dbReference type="Proteomes" id="UP000799441"/>
    </source>
</evidence>
<feature type="domain" description="NmrA-like" evidence="3">
    <location>
        <begin position="5"/>
        <end position="306"/>
    </location>
</feature>
<keyword evidence="5" id="KW-1185">Reference proteome</keyword>
<comment type="similarity">
    <text evidence="1">Belongs to the NmrA-type oxidoreductase family.</text>
</comment>
<proteinExistence type="inferred from homology"/>
<sequence>MAQNKKLLVVVGATGTQGSAIISYFLDHDISYEIRGLTRNISSTKSLELSSRGVEMVQADLQDVQSLKVAFKGANAIFAYTDFAGCTQTKEAKDAVALGKARSLPEAAGEVEFMQSRNIADAAIGIGPRLERLVWSTCVDPVRVSAGKFPIVHEMQYKDKILHYMRSQPGLEGKVSSIAFSVFADSLVRFPQVYGWVKTESHARATYKFKVPVASEARMEWIDMQSDAGSWTKALLTAPTEMDVAAIGESLSFNEIAAIISKKFGVEVTVETLSEEDYAKTDDTAVLRDIALLLRWVAEYGITGDDPMVLKHDQLEKRGFDVKRSSVKSCIEDMDWSSLL</sequence>
<organism evidence="4 5">
    <name type="scientific">Polychaeton citri CBS 116435</name>
    <dbReference type="NCBI Taxonomy" id="1314669"/>
    <lineage>
        <taxon>Eukaryota</taxon>
        <taxon>Fungi</taxon>
        <taxon>Dikarya</taxon>
        <taxon>Ascomycota</taxon>
        <taxon>Pezizomycotina</taxon>
        <taxon>Dothideomycetes</taxon>
        <taxon>Dothideomycetidae</taxon>
        <taxon>Capnodiales</taxon>
        <taxon>Capnodiaceae</taxon>
        <taxon>Polychaeton</taxon>
    </lineage>
</organism>
<dbReference type="GO" id="GO:0005634">
    <property type="term" value="C:nucleus"/>
    <property type="evidence" value="ECO:0007669"/>
    <property type="project" value="TreeGrafter"/>
</dbReference>
<accession>A0A9P4UML7</accession>
<gene>
    <name evidence="4" type="ORF">K431DRAFT_313847</name>
</gene>
<dbReference type="EMBL" id="MU003807">
    <property type="protein sequence ID" value="KAF2719744.1"/>
    <property type="molecule type" value="Genomic_DNA"/>
</dbReference>
<dbReference type="InterPro" id="IPR008030">
    <property type="entry name" value="NmrA-like"/>
</dbReference>
<dbReference type="SUPFAM" id="SSF51735">
    <property type="entry name" value="NAD(P)-binding Rossmann-fold domains"/>
    <property type="match status" value="1"/>
</dbReference>
<name>A0A9P4UML7_9PEZI</name>
<evidence type="ECO:0000256" key="2">
    <source>
        <dbReference type="ARBA" id="ARBA00022857"/>
    </source>
</evidence>
<reference evidence="4" key="1">
    <citation type="journal article" date="2020" name="Stud. Mycol.">
        <title>101 Dothideomycetes genomes: a test case for predicting lifestyles and emergence of pathogens.</title>
        <authorList>
            <person name="Haridas S."/>
            <person name="Albert R."/>
            <person name="Binder M."/>
            <person name="Bloem J."/>
            <person name="Labutti K."/>
            <person name="Salamov A."/>
            <person name="Andreopoulos B."/>
            <person name="Baker S."/>
            <person name="Barry K."/>
            <person name="Bills G."/>
            <person name="Bluhm B."/>
            <person name="Cannon C."/>
            <person name="Castanera R."/>
            <person name="Culley D."/>
            <person name="Daum C."/>
            <person name="Ezra D."/>
            <person name="Gonzalez J."/>
            <person name="Henrissat B."/>
            <person name="Kuo A."/>
            <person name="Liang C."/>
            <person name="Lipzen A."/>
            <person name="Lutzoni F."/>
            <person name="Magnuson J."/>
            <person name="Mondo S."/>
            <person name="Nolan M."/>
            <person name="Ohm R."/>
            <person name="Pangilinan J."/>
            <person name="Park H.-J."/>
            <person name="Ramirez L."/>
            <person name="Alfaro M."/>
            <person name="Sun H."/>
            <person name="Tritt A."/>
            <person name="Yoshinaga Y."/>
            <person name="Zwiers L.-H."/>
            <person name="Turgeon B."/>
            <person name="Goodwin S."/>
            <person name="Spatafora J."/>
            <person name="Crous P."/>
            <person name="Grigoriev I."/>
        </authorList>
    </citation>
    <scope>NUCLEOTIDE SEQUENCE</scope>
    <source>
        <strain evidence="4">CBS 116435</strain>
    </source>
</reference>
<dbReference type="InterPro" id="IPR051164">
    <property type="entry name" value="NmrA-like_oxidored"/>
</dbReference>
<keyword evidence="2" id="KW-0521">NADP</keyword>
<dbReference type="Gene3D" id="3.90.25.10">
    <property type="entry name" value="UDP-galactose 4-epimerase, domain 1"/>
    <property type="match status" value="1"/>
</dbReference>
<evidence type="ECO:0000256" key="1">
    <source>
        <dbReference type="ARBA" id="ARBA00006328"/>
    </source>
</evidence>
<comment type="caution">
    <text evidence="4">The sequence shown here is derived from an EMBL/GenBank/DDBJ whole genome shotgun (WGS) entry which is preliminary data.</text>
</comment>
<evidence type="ECO:0000313" key="4">
    <source>
        <dbReference type="EMBL" id="KAF2719744.1"/>
    </source>
</evidence>
<dbReference type="AlphaFoldDB" id="A0A9P4UML7"/>
<dbReference type="InterPro" id="IPR036291">
    <property type="entry name" value="NAD(P)-bd_dom_sf"/>
</dbReference>
<dbReference type="OrthoDB" id="3358371at2759"/>
<evidence type="ECO:0000259" key="3">
    <source>
        <dbReference type="Pfam" id="PF05368"/>
    </source>
</evidence>
<protein>
    <submittedName>
        <fullName evidence="4">NAD(P)-binding protein</fullName>
    </submittedName>
</protein>
<dbReference type="PANTHER" id="PTHR42748:SF26">
    <property type="entry name" value="NMRA-LIKE DOMAIN-CONTAINING PROTEIN"/>
    <property type="match status" value="1"/>
</dbReference>
<dbReference type="PANTHER" id="PTHR42748">
    <property type="entry name" value="NITROGEN METABOLITE REPRESSION PROTEIN NMRA FAMILY MEMBER"/>
    <property type="match status" value="1"/>
</dbReference>
<dbReference type="Gene3D" id="3.40.50.720">
    <property type="entry name" value="NAD(P)-binding Rossmann-like Domain"/>
    <property type="match status" value="1"/>
</dbReference>
<dbReference type="Proteomes" id="UP000799441">
    <property type="component" value="Unassembled WGS sequence"/>
</dbReference>
<dbReference type="Pfam" id="PF05368">
    <property type="entry name" value="NmrA"/>
    <property type="match status" value="1"/>
</dbReference>